<reference evidence="2" key="1">
    <citation type="submission" date="2025-08" db="UniProtKB">
        <authorList>
            <consortium name="RefSeq"/>
        </authorList>
    </citation>
    <scope>IDENTIFICATION</scope>
</reference>
<dbReference type="FunCoup" id="A0A6J2VAG6">
    <property type="interactions" value="1158"/>
</dbReference>
<organism evidence="1 2">
    <name type="scientific">Chanos chanos</name>
    <name type="common">Milkfish</name>
    <name type="synonym">Mugil chanos</name>
    <dbReference type="NCBI Taxonomy" id="29144"/>
    <lineage>
        <taxon>Eukaryota</taxon>
        <taxon>Metazoa</taxon>
        <taxon>Chordata</taxon>
        <taxon>Craniata</taxon>
        <taxon>Vertebrata</taxon>
        <taxon>Euteleostomi</taxon>
        <taxon>Actinopterygii</taxon>
        <taxon>Neopterygii</taxon>
        <taxon>Teleostei</taxon>
        <taxon>Ostariophysi</taxon>
        <taxon>Gonorynchiformes</taxon>
        <taxon>Chanidae</taxon>
        <taxon>Chanos</taxon>
    </lineage>
</organism>
<dbReference type="InterPro" id="IPR053729">
    <property type="entry name" value="MAD2L1BP_domain_sf"/>
</dbReference>
<gene>
    <name evidence="2" type="primary">mad2l1bp</name>
</gene>
<protein>
    <submittedName>
        <fullName evidence="2">MAD2L1-binding protein</fullName>
    </submittedName>
</protein>
<dbReference type="OrthoDB" id="6334764at2759"/>
<dbReference type="InParanoid" id="A0A6J2VAG6"/>
<dbReference type="AlphaFoldDB" id="A0A6J2VAG6"/>
<dbReference type="GO" id="GO:0007096">
    <property type="term" value="P:regulation of exit from mitosis"/>
    <property type="evidence" value="ECO:0007669"/>
    <property type="project" value="InterPro"/>
</dbReference>
<sequence length="372" mass="41795">MEEGEEKGSVFLKDMTIRNNADITDNRNETQSMESLSCTADEEITIENKVSSECTPCPGSHLLDEQNPENVCRVSPREISLSKTESGGGLDITREDDLKFVLKPSNPVDDKENINGTVTSESTGISTRKAVTDDEETVRRAREEGRVDVIFPGYVTQDGCCRFVCEILKCVLYQRQQLPMTYDQLVYFQRQHQASTQTDDAVGWRPTKVTGGLDWRRCQRTLQELDEVLGHLETLFSLSHVPRVLFVLGGSVVLPNELYEVNMEALALEAGEGSLRVSVCLRQLFRTLFVADLLSDARPVRLMTTTVMALGHRDCGVDGFRPKLDFRVPTKVKRQVISLACDSSLAKARQADVNWEDYIWFQAPVTIKGFCK</sequence>
<dbReference type="GO" id="GO:0005634">
    <property type="term" value="C:nucleus"/>
    <property type="evidence" value="ECO:0007669"/>
    <property type="project" value="InterPro"/>
</dbReference>
<dbReference type="Gene3D" id="3.30.900.20">
    <property type="match status" value="1"/>
</dbReference>
<accession>A0A6J2VAG6</accession>
<dbReference type="Proteomes" id="UP000504632">
    <property type="component" value="Chromosome 4"/>
</dbReference>
<dbReference type="InterPro" id="IPR009511">
    <property type="entry name" value="MAD1/Cdc20-bound-Mad2-bd"/>
</dbReference>
<dbReference type="Pfam" id="PF06581">
    <property type="entry name" value="p31comet"/>
    <property type="match status" value="1"/>
</dbReference>
<dbReference type="PANTHER" id="PTHR15681:SF1">
    <property type="entry name" value="MAD2L1-BINDING PROTEIN"/>
    <property type="match status" value="1"/>
</dbReference>
<dbReference type="PANTHER" id="PTHR15681">
    <property type="entry name" value="MAD2L1-BINDING PROTEIN"/>
    <property type="match status" value="1"/>
</dbReference>
<dbReference type="RefSeq" id="XP_030628166.1">
    <property type="nucleotide sequence ID" value="XM_030772306.1"/>
</dbReference>
<keyword evidence="1" id="KW-1185">Reference proteome</keyword>
<dbReference type="GeneID" id="115810375"/>
<evidence type="ECO:0000313" key="2">
    <source>
        <dbReference type="RefSeq" id="XP_030628166.1"/>
    </source>
</evidence>
<evidence type="ECO:0000313" key="1">
    <source>
        <dbReference type="Proteomes" id="UP000504632"/>
    </source>
</evidence>
<name>A0A6J2VAG6_CHACN</name>
<proteinExistence type="predicted"/>
<dbReference type="CTD" id="9587"/>